<feature type="compositionally biased region" description="Basic and acidic residues" evidence="8">
    <location>
        <begin position="412"/>
        <end position="431"/>
    </location>
</feature>
<dbReference type="EMBL" id="CAJNJA010016586">
    <property type="protein sequence ID" value="CAE7383759.1"/>
    <property type="molecule type" value="Genomic_DNA"/>
</dbReference>
<evidence type="ECO:0000256" key="3">
    <source>
        <dbReference type="ARBA" id="ARBA00009437"/>
    </source>
</evidence>
<dbReference type="InterPro" id="IPR032710">
    <property type="entry name" value="NTF2-like_dom_sf"/>
</dbReference>
<dbReference type="Proteomes" id="UP000601435">
    <property type="component" value="Unassembled WGS sequence"/>
</dbReference>
<comment type="function">
    <text evidence="1">Trans-acting transcriptional regulator of RuBisCO genes (rbcL and rbcS) expression.</text>
</comment>
<dbReference type="InterPro" id="IPR036390">
    <property type="entry name" value="WH_DNA-bd_sf"/>
</dbReference>
<dbReference type="PANTHER" id="PTHR30537:SF5">
    <property type="entry name" value="HTH-TYPE TRANSCRIPTIONAL ACTIVATOR TTDR-RELATED"/>
    <property type="match status" value="1"/>
</dbReference>
<dbReference type="PANTHER" id="PTHR30537">
    <property type="entry name" value="HTH-TYPE TRANSCRIPTIONAL REGULATOR"/>
    <property type="match status" value="1"/>
</dbReference>
<evidence type="ECO:0000256" key="7">
    <source>
        <dbReference type="ARBA" id="ARBA00023163"/>
    </source>
</evidence>
<keyword evidence="6" id="KW-0238">DNA-binding</keyword>
<dbReference type="Gene3D" id="3.10.450.50">
    <property type="match status" value="1"/>
</dbReference>
<evidence type="ECO:0000256" key="8">
    <source>
        <dbReference type="SAM" id="MobiDB-lite"/>
    </source>
</evidence>
<dbReference type="GO" id="GO:0043565">
    <property type="term" value="F:sequence-specific DNA binding"/>
    <property type="evidence" value="ECO:0007669"/>
    <property type="project" value="TreeGrafter"/>
</dbReference>
<dbReference type="InterPro" id="IPR000847">
    <property type="entry name" value="LysR_HTH_N"/>
</dbReference>
<dbReference type="Pfam" id="PF13474">
    <property type="entry name" value="SnoaL_3"/>
    <property type="match status" value="1"/>
</dbReference>
<dbReference type="Pfam" id="PF08327">
    <property type="entry name" value="AHSA1"/>
    <property type="match status" value="1"/>
</dbReference>
<dbReference type="InterPro" id="IPR058003">
    <property type="entry name" value="Phage_gp12"/>
</dbReference>
<dbReference type="InterPro" id="IPR042302">
    <property type="entry name" value="E1_FCCH_sf"/>
</dbReference>
<dbReference type="InterPro" id="IPR001845">
    <property type="entry name" value="HTH_ArsR_DNA-bd_dom"/>
</dbReference>
<evidence type="ECO:0000256" key="4">
    <source>
        <dbReference type="ARBA" id="ARBA00018907"/>
    </source>
</evidence>
<dbReference type="GO" id="GO:0003700">
    <property type="term" value="F:DNA-binding transcription factor activity"/>
    <property type="evidence" value="ECO:0007669"/>
    <property type="project" value="InterPro"/>
</dbReference>
<dbReference type="Pfam" id="PF25675">
    <property type="entry name" value="Phage_nozzle"/>
    <property type="match status" value="1"/>
</dbReference>
<evidence type="ECO:0000259" key="9">
    <source>
        <dbReference type="PROSITE" id="PS50931"/>
    </source>
</evidence>
<dbReference type="InterPro" id="IPR013538">
    <property type="entry name" value="ASHA1/2-like_C"/>
</dbReference>
<feature type="region of interest" description="Disordered" evidence="8">
    <location>
        <begin position="912"/>
        <end position="939"/>
    </location>
</feature>
<protein>
    <recommendedName>
        <fullName evidence="4">Probable RuBisCO transcriptional regulator</fullName>
    </recommendedName>
</protein>
<dbReference type="NCBIfam" id="NF033788">
    <property type="entry name" value="HTH_metalloreg"/>
    <property type="match status" value="1"/>
</dbReference>
<dbReference type="SUPFAM" id="SSF54909">
    <property type="entry name" value="Dimeric alpha+beta barrel"/>
    <property type="match status" value="1"/>
</dbReference>
<feature type="domain" description="HTH arsR-type" evidence="10">
    <location>
        <begin position="294"/>
        <end position="388"/>
    </location>
</feature>
<comment type="similarity">
    <text evidence="3">Belongs to the LysR transcriptional regulatory family.</text>
</comment>
<dbReference type="InterPro" id="IPR023393">
    <property type="entry name" value="START-like_dom_sf"/>
</dbReference>
<proteinExistence type="inferred from homology"/>
<dbReference type="SUPFAM" id="SSF46785">
    <property type="entry name" value="Winged helix' DNA-binding domain"/>
    <property type="match status" value="2"/>
</dbReference>
<dbReference type="SUPFAM" id="SSF53850">
    <property type="entry name" value="Periplasmic binding protein-like II"/>
    <property type="match status" value="1"/>
</dbReference>
<gene>
    <name evidence="11" type="primary">yafC</name>
    <name evidence="11" type="ORF">SNEC2469_LOCUS10389</name>
</gene>
<evidence type="ECO:0000313" key="11">
    <source>
        <dbReference type="EMBL" id="CAE7383759.1"/>
    </source>
</evidence>
<evidence type="ECO:0000256" key="2">
    <source>
        <dbReference type="ARBA" id="ARBA00006817"/>
    </source>
</evidence>
<keyword evidence="5" id="KW-0805">Transcription regulation</keyword>
<evidence type="ECO:0000256" key="6">
    <source>
        <dbReference type="ARBA" id="ARBA00023125"/>
    </source>
</evidence>
<name>A0A812QJC3_9DINO</name>
<dbReference type="SMART" id="SM00418">
    <property type="entry name" value="HTH_ARSR"/>
    <property type="match status" value="1"/>
</dbReference>
<evidence type="ECO:0000313" key="12">
    <source>
        <dbReference type="Proteomes" id="UP000601435"/>
    </source>
</evidence>
<dbReference type="PROSITE" id="PS50987">
    <property type="entry name" value="HTH_ARSR_2"/>
    <property type="match status" value="1"/>
</dbReference>
<keyword evidence="12" id="KW-1185">Reference proteome</keyword>
<dbReference type="CDD" id="cd00090">
    <property type="entry name" value="HTH_ARSR"/>
    <property type="match status" value="1"/>
</dbReference>
<dbReference type="PROSITE" id="PS50931">
    <property type="entry name" value="HTH_LYSR"/>
    <property type="match status" value="1"/>
</dbReference>
<dbReference type="InterPro" id="IPR011991">
    <property type="entry name" value="ArsR-like_HTH"/>
</dbReference>
<comment type="similarity">
    <text evidence="2">Belongs to the AHA1 family.</text>
</comment>
<dbReference type="Pfam" id="PF00126">
    <property type="entry name" value="HTH_1"/>
    <property type="match status" value="1"/>
</dbReference>
<keyword evidence="7" id="KW-0804">Transcription</keyword>
<evidence type="ECO:0000259" key="10">
    <source>
        <dbReference type="PROSITE" id="PS50987"/>
    </source>
</evidence>
<dbReference type="InterPro" id="IPR005119">
    <property type="entry name" value="LysR_subst-bd"/>
</dbReference>
<evidence type="ECO:0000256" key="1">
    <source>
        <dbReference type="ARBA" id="ARBA00003782"/>
    </source>
</evidence>
<dbReference type="CDD" id="cd08422">
    <property type="entry name" value="PBP2_CrgA_like"/>
    <property type="match status" value="1"/>
</dbReference>
<dbReference type="Gene3D" id="3.30.70.100">
    <property type="match status" value="1"/>
</dbReference>
<evidence type="ECO:0000256" key="5">
    <source>
        <dbReference type="ARBA" id="ARBA00023015"/>
    </source>
</evidence>
<dbReference type="Pfam" id="PF12840">
    <property type="entry name" value="HTH_20"/>
    <property type="match status" value="1"/>
</dbReference>
<dbReference type="Gene3D" id="1.10.10.10">
    <property type="entry name" value="Winged helix-like DNA-binding domain superfamily/Winged helix DNA-binding domain"/>
    <property type="match status" value="2"/>
</dbReference>
<dbReference type="Pfam" id="PF03466">
    <property type="entry name" value="LysR_substrate"/>
    <property type="match status" value="1"/>
</dbReference>
<dbReference type="InterPro" id="IPR032418">
    <property type="entry name" value="E1_FCCH"/>
</dbReference>
<comment type="caution">
    <text evidence="11">The sequence shown here is derived from an EMBL/GenBank/DDBJ whole genome shotgun (WGS) entry which is preliminary data.</text>
</comment>
<dbReference type="InterPro" id="IPR037401">
    <property type="entry name" value="SnoaL-like"/>
</dbReference>
<dbReference type="SUPFAM" id="SSF54427">
    <property type="entry name" value="NTF2-like"/>
    <property type="match status" value="1"/>
</dbReference>
<dbReference type="InterPro" id="IPR011008">
    <property type="entry name" value="Dimeric_a/b-barrel"/>
</dbReference>
<dbReference type="InterPro" id="IPR009874">
    <property type="entry name" value="DUF1428"/>
</dbReference>
<dbReference type="InterPro" id="IPR036388">
    <property type="entry name" value="WH-like_DNA-bd_sf"/>
</dbReference>
<dbReference type="Gene3D" id="3.40.190.290">
    <property type="match status" value="1"/>
</dbReference>
<dbReference type="Pfam" id="PF16190">
    <property type="entry name" value="E1_FCCH"/>
    <property type="match status" value="1"/>
</dbReference>
<dbReference type="GO" id="GO:0006351">
    <property type="term" value="P:DNA-templated transcription"/>
    <property type="evidence" value="ECO:0007669"/>
    <property type="project" value="TreeGrafter"/>
</dbReference>
<accession>A0A812QJC3</accession>
<dbReference type="Gene3D" id="3.30.530.20">
    <property type="match status" value="1"/>
</dbReference>
<dbReference type="Gene3D" id="2.40.30.180">
    <property type="entry name" value="Ubiquitin-activating enzyme E1, FCCH domain"/>
    <property type="match status" value="1"/>
</dbReference>
<reference evidence="11" key="1">
    <citation type="submission" date="2021-02" db="EMBL/GenBank/DDBJ databases">
        <authorList>
            <person name="Dougan E. K."/>
            <person name="Rhodes N."/>
            <person name="Thang M."/>
            <person name="Chan C."/>
        </authorList>
    </citation>
    <scope>NUCLEOTIDE SEQUENCE</scope>
</reference>
<dbReference type="OrthoDB" id="10677118at2759"/>
<dbReference type="Pfam" id="PF07237">
    <property type="entry name" value="DUF1428"/>
    <property type="match status" value="1"/>
</dbReference>
<feature type="domain" description="HTH lysR-type" evidence="9">
    <location>
        <begin position="11"/>
        <end position="61"/>
    </location>
</feature>
<dbReference type="InterPro" id="IPR058163">
    <property type="entry name" value="LysR-type_TF_proteobact-type"/>
</dbReference>
<dbReference type="SUPFAM" id="SSF55961">
    <property type="entry name" value="Bet v1-like"/>
    <property type="match status" value="1"/>
</dbReference>
<feature type="compositionally biased region" description="Basic and acidic residues" evidence="8">
    <location>
        <begin position="915"/>
        <end position="928"/>
    </location>
</feature>
<sequence length="2749" mass="301420">MKQPLVPEIAIFVRTLELGSFAAVAKESGFTSSGISRAISRLEDSLGVKLLHRSTRRLALTPEGETFAGYARQVLAVVEAAEADVSKVMGRPRGQLRVNCGTAFARHKLAPLLPLFLERNPEVTVDISVSDRRIDPVAEQTDVTVRVGALADSDLIAIRLGTVKRVIAASPGYLAARGTPRSPQELLNHDCLLLTGFARQAQWPFYESRRRVEVAVKGTVTSDSADALLEAAIAGVGIIRLGDFLGTEALASGKLVPLLAESHDEDPQAITALVPPGRLSIPRVRAFVDFLKNHAARGEAALDTIFRALADPTRRAVIARLGQGPASVSELAEPFEMALPSFLQHLRVLEESGLVRSKKAGRVRTCEITPEELARAESWMAEQRALWESRLDRLDTYLQGLQRVGETSAGLKGEREDAMEETEHATAASARDEAELRRILADQAEALRRKDVEALVGHHAPTVLVSDLAPPLTHRGIDRAALTAWLDTWNGPIALDQRELSFTLGESLAFATSLNRISGRKRDGEDVDLWFRATVCFEKREGRWRVVHEHSSVPFYMDGSFRAAVDLTPADAIASSLATSDLAEQRPAPESPASLNAETDLVVTRLLAAPPALVWRAWTEPERVTAWWGPQGCTVSDCEIELRVGGIFRLKLLTPDGTIHPCEGIFREVEAPKRLVLEGMATTGAAGDGSACGAGLPPGAVVTLLLQAAGDQTRLTLHTRFPSAAARRAAEARDCTMTYVDGFVLAVPTAKRADYERVAEAAAVVFKEHGALSLVECWGDDVPDGKVTSFPMAVKCRDDETVVFAWITWPSREARDAGNEKVMADPRLQCAMSDMPFDGKRMIFGGFQTIVEMSVRSTSQAEAKRFYLAPSVISSLTPMALQAGRREMRLQKVESVAELGFRLRRQRAVGARAGDAGEKQEVAGVEHRRPPRSSGRQQYGSWTMTSAVSLCNLALTRIGAQTINDLNEASSAARHCSALYAPTRDALLQSQAWRFARARQVLAELTLEPGERSKEWAHVYALPVDCLTPLYIEPSGRALTAARGDALLWPSEAVTPPVTLRPAQATPDFEVRTGRRILSDQPEAALIYTARIDDPTRFDPLFVEALSWRLAADLASALKGDVRRRQEALREALTATNAARAADAAAATIRDDHDAAWIRGDLRRGLPPVLVRRPEVQIAEQRAERDLRKIDRLAQSLRVVLEPFETAVDLVPLIVDPDGPALCLGPQPGFVSQQHRRLAHALCQGVAGQNLPAVRAVPGNQPPAARAVVQVLADHGGIVQHRPALDGERRNAPQGVGLARVVGVRLARDNGGRNQLDLLVQAEFNRRDPDLANEGCEAAAEGGPQAVRKLTCRRNTYSPWNEIFAVMLKALQPSFAGGEIAPDLLARVDTAKWQVGVARALNVFVRPYGGLSTRPGLRFVAEVKNSAAATRLIPFQFNTEQTYALEFGGGYIRFHRDTGQIVEGEQNISGATRTDPVVVSANGHGYSNGDEVFVSGVQGMTELNGRNFRVAAAAANSFRLQGLDGTGVDGTGYGAYSSGGTAQRVYEIASPYAADEVFDIGYVQSNDVIYLCHKNHAVRKLSRTGDTAWTLTEVTFQPSINRPTGISATAPAGPGSGQTYRYRVSAISADTGEESLPTSGIAQVNNDLTVAGAENRITWNAVAGASRYIVYKDENGVYGYIGAAIGTTFTDRNIDPDTSDTPQTGRNPFNAAGKYPSVAMIHQERLGFGQTTNKPQTVWFSSSANFENFNVSEPTKDDDAIEITLAARQVNEIRAMTSLEDLIIFTSGAEWRLNAPNDGVLTPSNRAARAQTYHGASKVPPVVIGNTVLFIQDKGSVVRDLAYSFESDGYRGNDLTIFAPHLFRNRMLVDWCYAQAPYKLVQAVRDDGALLTLAYLLEHQVWGWSSYETVGKFRSVCSISEGNADAVYCIVEREVNGRSVQYVERFDDRDFETIEDAVCVDSALSYEGAPVTELGGLWHLEGETVVALADGNVVKNLTVRNGGITLPNAAGKAHVGLPYTCDIQTLPLDLGNLGEIGTVMGRQKRIGALTLRVQEARGIFAGPSFDKLDEWKQRSTEAYGQAIRLFTGDVSMDVPPEWNDQGIVCIRQADPLPLTLLAIAPDVDVGGSALAPYLRPADRREVMASHGHRPLSALTLSLRHSDVAWAGLIEGEVLALWGAGTTALLGRQGAPWLLAGRGLERHKRLFLQLSRAQLMQLQERYDYLENWVDARNARSIRWLRWLGFTLEPAAPYGRFGRPFHRFWMRTETAGIATSPGSAGDGALPDDLRAVAAASAAVDAGPGDSPSDGPATDPSVAPDRPEAPQSDPEWEAALARARWIARLGRRRRRPDGTREDWLEPAQRAELERRGRVRLAFYKAADAFAAREGRAPDKPEQRRLLAQVLTEEDAPRGWGQRRLEEESDRRVVMQVRKFLDGDDSPVFLSREEAREIEFVRIGEAENNRRFIEDTFTGKTKNPKITECLRTLQDGEQCNIKDHYDYERNKLNSLGLGLFRYTQEQVPGVERAEELDEILSFGSHEVKSKIVFTARRTGDVIRIKGVITHSASDNYNFEKGTPGHLVGARRLQEVGRASPYTIESVWYQERKLLVVFMLGILALALVSFKPFRPNCGLPDYTFGPELSVDFFQEFLLQMHFLRDREGYSWTGIFLIKDERLYLLPWERDTALTAEATRLAALSIIDQWSHRLADSERLTTRQYFNRAAAIASGAEGDESLGHVWCENLETMVILELD</sequence>
<feature type="region of interest" description="Disordered" evidence="8">
    <location>
        <begin position="408"/>
        <end position="431"/>
    </location>
</feature>
<feature type="region of interest" description="Disordered" evidence="8">
    <location>
        <begin position="2293"/>
        <end position="2329"/>
    </location>
</feature>
<feature type="compositionally biased region" description="Low complexity" evidence="8">
    <location>
        <begin position="2293"/>
        <end position="2304"/>
    </location>
</feature>
<organism evidence="11 12">
    <name type="scientific">Symbiodinium necroappetens</name>
    <dbReference type="NCBI Taxonomy" id="1628268"/>
    <lineage>
        <taxon>Eukaryota</taxon>
        <taxon>Sar</taxon>
        <taxon>Alveolata</taxon>
        <taxon>Dinophyceae</taxon>
        <taxon>Suessiales</taxon>
        <taxon>Symbiodiniaceae</taxon>
        <taxon>Symbiodinium</taxon>
    </lineage>
</organism>